<dbReference type="Pfam" id="PF10114">
    <property type="entry name" value="PocR"/>
    <property type="match status" value="1"/>
</dbReference>
<keyword evidence="1" id="KW-0805">Transcription regulation</keyword>
<dbReference type="PANTHER" id="PTHR43280:SF2">
    <property type="entry name" value="HTH-TYPE TRANSCRIPTIONAL REGULATOR EXSA"/>
    <property type="match status" value="1"/>
</dbReference>
<sequence length="314" mass="35602">MPSTTPAAPRRKQAIVEQLRNSRIYRDYERAFRDMTGLPIALSGQGLGEYAPPHRGDPNENPFCALMARSNRTCATCLQMQRRMEDEAQLEPTTLRCFAGLCDSAVPVRVGENLVAFLQTGQILLHEPTKQEFSRSSQRLLKLGSDIDVRRLEETYFQTRVLDKQQYEAVLRLLEVFAQHLAMLSTELMVKAEEPEVSPAVSKACDFISTRHNEELSLPQVAKAVNMSSFYFCKMFKRSTGLTFTDYLARVRVQKVKNLLLNPHKRVSEAAFECGFQSLSQFNRVFKKITGESPKRYRARLTEESGRAAPATAP</sequence>
<dbReference type="Proteomes" id="UP000071392">
    <property type="component" value="Unassembled WGS sequence"/>
</dbReference>
<name>A0A139SSV4_9BACT</name>
<dbReference type="SUPFAM" id="SSF46689">
    <property type="entry name" value="Homeodomain-like"/>
    <property type="match status" value="2"/>
</dbReference>
<dbReference type="PROSITE" id="PS00041">
    <property type="entry name" value="HTH_ARAC_FAMILY_1"/>
    <property type="match status" value="1"/>
</dbReference>
<dbReference type="InterPro" id="IPR020449">
    <property type="entry name" value="Tscrpt_reg_AraC-type_HTH"/>
</dbReference>
<dbReference type="InterPro" id="IPR018771">
    <property type="entry name" value="PocR_dom"/>
</dbReference>
<gene>
    <name evidence="5" type="ORF">AXK12_01615</name>
</gene>
<keyword evidence="6" id="KW-1185">Reference proteome</keyword>
<dbReference type="InterPro" id="IPR009057">
    <property type="entry name" value="Homeodomain-like_sf"/>
</dbReference>
<organism evidence="5 6">
    <name type="scientific">Cephaloticoccus capnophilus</name>
    <dbReference type="NCBI Taxonomy" id="1548208"/>
    <lineage>
        <taxon>Bacteria</taxon>
        <taxon>Pseudomonadati</taxon>
        <taxon>Verrucomicrobiota</taxon>
        <taxon>Opitutia</taxon>
        <taxon>Opitutales</taxon>
        <taxon>Opitutaceae</taxon>
        <taxon>Cephaloticoccus</taxon>
    </lineage>
</organism>
<keyword evidence="3" id="KW-0804">Transcription</keyword>
<proteinExistence type="predicted"/>
<dbReference type="PRINTS" id="PR00032">
    <property type="entry name" value="HTHARAC"/>
</dbReference>
<evidence type="ECO:0000256" key="1">
    <source>
        <dbReference type="ARBA" id="ARBA00023015"/>
    </source>
</evidence>
<dbReference type="GO" id="GO:0003700">
    <property type="term" value="F:DNA-binding transcription factor activity"/>
    <property type="evidence" value="ECO:0007669"/>
    <property type="project" value="InterPro"/>
</dbReference>
<dbReference type="Gene3D" id="1.10.10.60">
    <property type="entry name" value="Homeodomain-like"/>
    <property type="match status" value="2"/>
</dbReference>
<dbReference type="RefSeq" id="WP_068710910.1">
    <property type="nucleotide sequence ID" value="NZ_LSZP01000005.1"/>
</dbReference>
<dbReference type="InterPro" id="IPR018062">
    <property type="entry name" value="HTH_AraC-typ_CS"/>
</dbReference>
<dbReference type="Pfam" id="PF12833">
    <property type="entry name" value="HTH_18"/>
    <property type="match status" value="1"/>
</dbReference>
<feature type="domain" description="HTH araC/xylS-type" evidence="4">
    <location>
        <begin position="202"/>
        <end position="300"/>
    </location>
</feature>
<keyword evidence="2" id="KW-0238">DNA-binding</keyword>
<protein>
    <submittedName>
        <fullName evidence="5">AraC family transcriptional regulator</fullName>
    </submittedName>
</protein>
<evidence type="ECO:0000313" key="6">
    <source>
        <dbReference type="Proteomes" id="UP000071392"/>
    </source>
</evidence>
<dbReference type="EMBL" id="LSZP01000005">
    <property type="protein sequence ID" value="KXU37658.1"/>
    <property type="molecule type" value="Genomic_DNA"/>
</dbReference>
<evidence type="ECO:0000256" key="3">
    <source>
        <dbReference type="ARBA" id="ARBA00023163"/>
    </source>
</evidence>
<comment type="caution">
    <text evidence="5">The sequence shown here is derived from an EMBL/GenBank/DDBJ whole genome shotgun (WGS) entry which is preliminary data.</text>
</comment>
<dbReference type="PROSITE" id="PS01124">
    <property type="entry name" value="HTH_ARAC_FAMILY_2"/>
    <property type="match status" value="1"/>
</dbReference>
<dbReference type="AlphaFoldDB" id="A0A139SSV4"/>
<dbReference type="GO" id="GO:0043565">
    <property type="term" value="F:sequence-specific DNA binding"/>
    <property type="evidence" value="ECO:0007669"/>
    <property type="project" value="InterPro"/>
</dbReference>
<dbReference type="SMART" id="SM00342">
    <property type="entry name" value="HTH_ARAC"/>
    <property type="match status" value="1"/>
</dbReference>
<evidence type="ECO:0000259" key="4">
    <source>
        <dbReference type="PROSITE" id="PS01124"/>
    </source>
</evidence>
<reference evidence="5 6" key="1">
    <citation type="submission" date="2016-02" db="EMBL/GenBank/DDBJ databases">
        <authorList>
            <person name="Wen L."/>
            <person name="He K."/>
            <person name="Yang H."/>
        </authorList>
    </citation>
    <scope>NUCLEOTIDE SEQUENCE [LARGE SCALE GENOMIC DNA]</scope>
    <source>
        <strain evidence="5 6">CV41</strain>
    </source>
</reference>
<evidence type="ECO:0000313" key="5">
    <source>
        <dbReference type="EMBL" id="KXU37658.1"/>
    </source>
</evidence>
<dbReference type="STRING" id="1548208.AXK12_01615"/>
<dbReference type="OrthoDB" id="9791615at2"/>
<dbReference type="InterPro" id="IPR018060">
    <property type="entry name" value="HTH_AraC"/>
</dbReference>
<dbReference type="PANTHER" id="PTHR43280">
    <property type="entry name" value="ARAC-FAMILY TRANSCRIPTIONAL REGULATOR"/>
    <property type="match status" value="1"/>
</dbReference>
<evidence type="ECO:0000256" key="2">
    <source>
        <dbReference type="ARBA" id="ARBA00023125"/>
    </source>
</evidence>
<accession>A0A139SSV4</accession>